<reference evidence="2" key="3">
    <citation type="journal article" date="2017" name="Nature">
        <title>Genome sequence of the progenitor of the wheat D genome Aegilops tauschii.</title>
        <authorList>
            <person name="Luo M.C."/>
            <person name="Gu Y.Q."/>
            <person name="Puiu D."/>
            <person name="Wang H."/>
            <person name="Twardziok S.O."/>
            <person name="Deal K.R."/>
            <person name="Huo N."/>
            <person name="Zhu T."/>
            <person name="Wang L."/>
            <person name="Wang Y."/>
            <person name="McGuire P.E."/>
            <person name="Liu S."/>
            <person name="Long H."/>
            <person name="Ramasamy R.K."/>
            <person name="Rodriguez J.C."/>
            <person name="Van S.L."/>
            <person name="Yuan L."/>
            <person name="Wang Z."/>
            <person name="Xia Z."/>
            <person name="Xiao L."/>
            <person name="Anderson O.D."/>
            <person name="Ouyang S."/>
            <person name="Liang Y."/>
            <person name="Zimin A.V."/>
            <person name="Pertea G."/>
            <person name="Qi P."/>
            <person name="Bennetzen J.L."/>
            <person name="Dai X."/>
            <person name="Dawson M.W."/>
            <person name="Muller H.G."/>
            <person name="Kugler K."/>
            <person name="Rivarola-Duarte L."/>
            <person name="Spannagl M."/>
            <person name="Mayer K.F.X."/>
            <person name="Lu F.H."/>
            <person name="Bevan M.W."/>
            <person name="Leroy P."/>
            <person name="Li P."/>
            <person name="You F.M."/>
            <person name="Sun Q."/>
            <person name="Liu Z."/>
            <person name="Lyons E."/>
            <person name="Wicker T."/>
            <person name="Salzberg S.L."/>
            <person name="Devos K.M."/>
            <person name="Dvorak J."/>
        </authorList>
    </citation>
    <scope>NUCLEOTIDE SEQUENCE [LARGE SCALE GENOMIC DNA]</scope>
    <source>
        <strain evidence="2">cv. AL8/78</strain>
    </source>
</reference>
<evidence type="ECO:0000313" key="3">
    <source>
        <dbReference type="Proteomes" id="UP000015105"/>
    </source>
</evidence>
<reference evidence="2" key="5">
    <citation type="journal article" date="2021" name="G3 (Bethesda)">
        <title>Aegilops tauschii genome assembly Aet v5.0 features greater sequence contiguity and improved annotation.</title>
        <authorList>
            <person name="Wang L."/>
            <person name="Zhu T."/>
            <person name="Rodriguez J.C."/>
            <person name="Deal K.R."/>
            <person name="Dubcovsky J."/>
            <person name="McGuire P.E."/>
            <person name="Lux T."/>
            <person name="Spannagl M."/>
            <person name="Mayer K.F.X."/>
            <person name="Baldrich P."/>
            <person name="Meyers B.C."/>
            <person name="Huo N."/>
            <person name="Gu Y.Q."/>
            <person name="Zhou H."/>
            <person name="Devos K.M."/>
            <person name="Bennetzen J.L."/>
            <person name="Unver T."/>
            <person name="Budak H."/>
            <person name="Gulick P.J."/>
            <person name="Galiba G."/>
            <person name="Kalapos B."/>
            <person name="Nelson D.R."/>
            <person name="Li P."/>
            <person name="You F.M."/>
            <person name="Luo M.C."/>
            <person name="Dvorak J."/>
        </authorList>
    </citation>
    <scope>NUCLEOTIDE SEQUENCE [LARGE SCALE GENOMIC DNA]</scope>
    <source>
        <strain evidence="2">cv. AL8/78</strain>
    </source>
</reference>
<feature type="region of interest" description="Disordered" evidence="1">
    <location>
        <begin position="1"/>
        <end position="36"/>
    </location>
</feature>
<dbReference type="Gramene" id="AET2Gv20262200.37">
    <property type="protein sequence ID" value="AET2Gv20262200.37"/>
    <property type="gene ID" value="AET2Gv20262200"/>
</dbReference>
<name>A0A453AUA2_AEGTS</name>
<feature type="compositionally biased region" description="Low complexity" evidence="1">
    <location>
        <begin position="94"/>
        <end position="104"/>
    </location>
</feature>
<sequence>KPKWSGLPPNSSQTGERSFTEREKGRDRGGRAGRQPVCVCVRSRNRCRIRSSRPPPPLPSGSGASRETRAPNPNHRLIPAHHRPPRVAALPPHARSAARTAAAEAEARAGLDPMRAPLLLW</sequence>
<reference evidence="3" key="2">
    <citation type="journal article" date="2017" name="Nat. Plants">
        <title>The Aegilops tauschii genome reveals multiple impacts of transposons.</title>
        <authorList>
            <person name="Zhao G."/>
            <person name="Zou C."/>
            <person name="Li K."/>
            <person name="Wang K."/>
            <person name="Li T."/>
            <person name="Gao L."/>
            <person name="Zhang X."/>
            <person name="Wang H."/>
            <person name="Yang Z."/>
            <person name="Liu X."/>
            <person name="Jiang W."/>
            <person name="Mao L."/>
            <person name="Kong X."/>
            <person name="Jiao Y."/>
            <person name="Jia J."/>
        </authorList>
    </citation>
    <scope>NUCLEOTIDE SEQUENCE [LARGE SCALE GENOMIC DNA]</scope>
    <source>
        <strain evidence="3">cv. AL8/78</strain>
    </source>
</reference>
<feature type="compositionally biased region" description="Polar residues" evidence="1">
    <location>
        <begin position="8"/>
        <end position="17"/>
    </location>
</feature>
<organism evidence="2 3">
    <name type="scientific">Aegilops tauschii subsp. strangulata</name>
    <name type="common">Goatgrass</name>
    <dbReference type="NCBI Taxonomy" id="200361"/>
    <lineage>
        <taxon>Eukaryota</taxon>
        <taxon>Viridiplantae</taxon>
        <taxon>Streptophyta</taxon>
        <taxon>Embryophyta</taxon>
        <taxon>Tracheophyta</taxon>
        <taxon>Spermatophyta</taxon>
        <taxon>Magnoliopsida</taxon>
        <taxon>Liliopsida</taxon>
        <taxon>Poales</taxon>
        <taxon>Poaceae</taxon>
        <taxon>BOP clade</taxon>
        <taxon>Pooideae</taxon>
        <taxon>Triticodae</taxon>
        <taxon>Triticeae</taxon>
        <taxon>Triticinae</taxon>
        <taxon>Aegilops</taxon>
    </lineage>
</organism>
<protein>
    <submittedName>
        <fullName evidence="2">Uncharacterized protein</fullName>
    </submittedName>
</protein>
<feature type="compositionally biased region" description="Basic and acidic residues" evidence="1">
    <location>
        <begin position="18"/>
        <end position="30"/>
    </location>
</feature>
<feature type="region of interest" description="Disordered" evidence="1">
    <location>
        <begin position="48"/>
        <end position="114"/>
    </location>
</feature>
<dbReference type="Proteomes" id="UP000015105">
    <property type="component" value="Chromosome 2D"/>
</dbReference>
<reference evidence="3" key="1">
    <citation type="journal article" date="2014" name="Science">
        <title>Ancient hybridizations among the ancestral genomes of bread wheat.</title>
        <authorList>
            <consortium name="International Wheat Genome Sequencing Consortium,"/>
            <person name="Marcussen T."/>
            <person name="Sandve S.R."/>
            <person name="Heier L."/>
            <person name="Spannagl M."/>
            <person name="Pfeifer M."/>
            <person name="Jakobsen K.S."/>
            <person name="Wulff B.B."/>
            <person name="Steuernagel B."/>
            <person name="Mayer K.F."/>
            <person name="Olsen O.A."/>
        </authorList>
    </citation>
    <scope>NUCLEOTIDE SEQUENCE [LARGE SCALE GENOMIC DNA]</scope>
    <source>
        <strain evidence="3">cv. AL8/78</strain>
    </source>
</reference>
<keyword evidence="3" id="KW-1185">Reference proteome</keyword>
<evidence type="ECO:0000256" key="1">
    <source>
        <dbReference type="SAM" id="MobiDB-lite"/>
    </source>
</evidence>
<proteinExistence type="predicted"/>
<reference evidence="2" key="4">
    <citation type="submission" date="2019-03" db="UniProtKB">
        <authorList>
            <consortium name="EnsemblPlants"/>
        </authorList>
    </citation>
    <scope>IDENTIFICATION</scope>
</reference>
<evidence type="ECO:0000313" key="2">
    <source>
        <dbReference type="EnsemblPlants" id="AET2Gv20262200.37"/>
    </source>
</evidence>
<accession>A0A453AUA2</accession>
<dbReference type="AlphaFoldDB" id="A0A453AUA2"/>
<dbReference type="EnsemblPlants" id="AET2Gv20262200.37">
    <property type="protein sequence ID" value="AET2Gv20262200.37"/>
    <property type="gene ID" value="AET2Gv20262200"/>
</dbReference>